<organism evidence="2 3">
    <name type="scientific">Bifidobacterium callitrichos DSM 23973</name>
    <dbReference type="NCBI Taxonomy" id="1437609"/>
    <lineage>
        <taxon>Bacteria</taxon>
        <taxon>Bacillati</taxon>
        <taxon>Actinomycetota</taxon>
        <taxon>Actinomycetes</taxon>
        <taxon>Bifidobacteriales</taxon>
        <taxon>Bifidobacteriaceae</taxon>
        <taxon>Bifidobacterium</taxon>
    </lineage>
</organism>
<dbReference type="OrthoDB" id="3239119at2"/>
<protein>
    <recommendedName>
        <fullName evidence="4">DUF3592 domain-containing protein</fullName>
    </recommendedName>
</protein>
<sequence>MFGSSSAIVGGVLFAAGLIVLLIALVVLQRIRMLHSRCTARTRGTVIRFVEHENDWNLTLTPEIRYDADGRERTVLAAATAGLPDMHLDERTDVAYDPTHPDVAYLPADRHVGSMACTLTAAGAVCLVAGAALAAASA</sequence>
<evidence type="ECO:0000256" key="1">
    <source>
        <dbReference type="SAM" id="Phobius"/>
    </source>
</evidence>
<keyword evidence="1" id="KW-1133">Transmembrane helix</keyword>
<dbReference type="RefSeq" id="WP_043166487.1">
    <property type="nucleotide sequence ID" value="NZ_JDUV01000013.1"/>
</dbReference>
<keyword evidence="1" id="KW-0812">Transmembrane</keyword>
<feature type="transmembrane region" description="Helical" evidence="1">
    <location>
        <begin position="116"/>
        <end position="136"/>
    </location>
</feature>
<proteinExistence type="predicted"/>
<reference evidence="2 3" key="1">
    <citation type="submission" date="2014-03" db="EMBL/GenBank/DDBJ databases">
        <title>Genomics of Bifidobacteria.</title>
        <authorList>
            <person name="Ventura M."/>
            <person name="Milani C."/>
            <person name="Lugli G.A."/>
        </authorList>
    </citation>
    <scope>NUCLEOTIDE SEQUENCE [LARGE SCALE GENOMIC DNA]</scope>
    <source>
        <strain evidence="2 3">DSM 23973</strain>
    </source>
</reference>
<name>A0A087AD73_9BIFI</name>
<feature type="transmembrane region" description="Helical" evidence="1">
    <location>
        <begin position="6"/>
        <end position="28"/>
    </location>
</feature>
<dbReference type="STRING" id="1437609.BCAL_0330"/>
<keyword evidence="1" id="KW-0472">Membrane</keyword>
<accession>A0A087AD73</accession>
<gene>
    <name evidence="2" type="ORF">BCAL_0330</name>
</gene>
<evidence type="ECO:0000313" key="3">
    <source>
        <dbReference type="Proteomes" id="UP000029072"/>
    </source>
</evidence>
<comment type="caution">
    <text evidence="2">The sequence shown here is derived from an EMBL/GenBank/DDBJ whole genome shotgun (WGS) entry which is preliminary data.</text>
</comment>
<evidence type="ECO:0000313" key="2">
    <source>
        <dbReference type="EMBL" id="KFI56723.1"/>
    </source>
</evidence>
<dbReference type="Proteomes" id="UP000029072">
    <property type="component" value="Unassembled WGS sequence"/>
</dbReference>
<dbReference type="AlphaFoldDB" id="A0A087AD73"/>
<evidence type="ECO:0008006" key="4">
    <source>
        <dbReference type="Google" id="ProtNLM"/>
    </source>
</evidence>
<dbReference type="EMBL" id="JGYS01000001">
    <property type="protein sequence ID" value="KFI56723.1"/>
    <property type="molecule type" value="Genomic_DNA"/>
</dbReference>